<sequence length="309" mass="35808">MQSGPFEMNDIELCNAMKEIPEYGNTAIMMVFHLLDILAKHLQMMGRHSDVPVIITNDVARCYQSGHWSNAVEELKKSSLLAKNEIRKLLSLVESWKTITRSNFSYFQRYIRFELRVCATLDKHLKDYFKITDMAGNMKNWNNICEVIDFCRSSWLNESSLKREWLKDLKNRLFYCSELLTLLNGKLCFVPRWVFDNEAYIVQIIQTEMQNDPWAPAYYLEEAKNRYVVITLVRLLHIATEIKEVEKPSWVAEDEAWRTSKTEASNQNNLSDEESNEVVEISVDITLGSGLLAALIVVGIIIYCVSVNI</sequence>
<keyword evidence="1" id="KW-0812">Transmembrane</keyword>
<evidence type="ECO:0000256" key="1">
    <source>
        <dbReference type="SAM" id="Phobius"/>
    </source>
</evidence>
<organism evidence="2">
    <name type="scientific">Encephalitozoon cuniculi</name>
    <name type="common">Microsporidian parasite</name>
    <dbReference type="NCBI Taxonomy" id="6035"/>
    <lineage>
        <taxon>Eukaryota</taxon>
        <taxon>Fungi</taxon>
        <taxon>Fungi incertae sedis</taxon>
        <taxon>Microsporidia</taxon>
        <taxon>Unikaryonidae</taxon>
        <taxon>Encephalitozoon</taxon>
    </lineage>
</organism>
<dbReference type="VEuPathDB" id="MicrosporidiaDB:AEWR_040860"/>
<dbReference type="EMBL" id="KC513606">
    <property type="protein sequence ID" value="AGE95258.1"/>
    <property type="molecule type" value="Genomic_DNA"/>
</dbReference>
<reference evidence="2" key="1">
    <citation type="journal article" date="2013" name="Eukaryot. Cell">
        <title>Extremely Reduced Levels of Heterozygosity in the Vertebrate Pathogen Encephalitozoon cuniculi.</title>
        <authorList>
            <person name="Selman M."/>
            <person name="Sak B."/>
            <person name="Kvac M."/>
            <person name="Farinelli L."/>
            <person name="Weiss L.M."/>
            <person name="Corradi N."/>
        </authorList>
    </citation>
    <scope>NUCLEOTIDE SEQUENCE</scope>
</reference>
<keyword evidence="1" id="KW-1133">Transmembrane helix</keyword>
<accession>M1K341</accession>
<feature type="transmembrane region" description="Helical" evidence="1">
    <location>
        <begin position="285"/>
        <end position="305"/>
    </location>
</feature>
<name>M1K341_ENCCN</name>
<protein>
    <submittedName>
        <fullName evidence="2">Uncharacterized protein</fullName>
    </submittedName>
</protein>
<evidence type="ECO:0000313" key="2">
    <source>
        <dbReference type="EMBL" id="AGE95258.1"/>
    </source>
</evidence>
<keyword evidence="1" id="KW-0472">Membrane</keyword>
<dbReference type="VEuPathDB" id="MicrosporidiaDB:M970_040860"/>
<gene>
    <name evidence="2" type="ORF">ECU04_0920</name>
</gene>
<dbReference type="VEuPathDB" id="MicrosporidiaDB:AEWD_040870"/>
<dbReference type="VEuPathDB" id="MicrosporidiaDB:AEWQ_040860"/>
<dbReference type="VEuPathDB" id="MicrosporidiaDB:ECU04_0920"/>
<dbReference type="AlphaFoldDB" id="M1K341"/>
<proteinExistence type="predicted"/>